<dbReference type="GO" id="GO:0000049">
    <property type="term" value="F:tRNA binding"/>
    <property type="evidence" value="ECO:0007669"/>
    <property type="project" value="UniProtKB-KW"/>
</dbReference>
<evidence type="ECO:0000313" key="11">
    <source>
        <dbReference type="EMBL" id="GMR35262.1"/>
    </source>
</evidence>
<evidence type="ECO:0000256" key="7">
    <source>
        <dbReference type="ARBA" id="ARBA00022884"/>
    </source>
</evidence>
<gene>
    <name evidence="11" type="ORF">PMAYCL1PPCAC_05457</name>
</gene>
<evidence type="ECO:0000256" key="1">
    <source>
        <dbReference type="ARBA" id="ARBA00008226"/>
    </source>
</evidence>
<keyword evidence="5" id="KW-0547">Nucleotide-binding</keyword>
<name>A0AAN4ZCJ4_9BILA</name>
<dbReference type="GO" id="GO:0002161">
    <property type="term" value="F:aminoacyl-tRNA deacylase activity"/>
    <property type="evidence" value="ECO:0007669"/>
    <property type="project" value="TreeGrafter"/>
</dbReference>
<comment type="caution">
    <text evidence="11">The sequence shown here is derived from an EMBL/GenBank/DDBJ whole genome shotgun (WGS) entry which is preliminary data.</text>
</comment>
<sequence length="364" mass="41195">MLVLPFVRHYSRYSRSSKAIRRSFIDFFESEGHKVVPSTKVVRPRFDEKNPFETPELNRLRGVLSGKSKAKSPRVVNVQKYLLHNSIGDVGKDLSTLSYYEMMSNWAFNNAYGKEKACTLAWTFLTKTMKIPKGNLYVSYFGGNSEVPEDLETRQIWRKIGVPDSSLRPSSDSHFFGLDKSGFGAVAISTQIHHKRLQNSCLWNIDFTNYTRHRDGTADEMDTLHVDTGMRLEDLACVVQGVPSVFETDLFLPIIRILEQVSRMKYNGRRGADPRGLDYSFRVVADSMRFACAADMECGLTTPPYVPFLVKKQAQRAVWHAAQVLKAPRGFLEELVPVVAKSLGISNEILVDTTGKSLGDHEER</sequence>
<dbReference type="InterPro" id="IPR018165">
    <property type="entry name" value="Ala-tRNA-synth_IIc_core"/>
</dbReference>
<comment type="similarity">
    <text evidence="1">Belongs to the class-II aminoacyl-tRNA synthetase family.</text>
</comment>
<feature type="domain" description="Alanyl-transfer RNA synthetases family profile" evidence="10">
    <location>
        <begin position="15"/>
        <end position="344"/>
    </location>
</feature>
<keyword evidence="9" id="KW-0030">Aminoacyl-tRNA synthetase</keyword>
<dbReference type="GO" id="GO:0005739">
    <property type="term" value="C:mitochondrion"/>
    <property type="evidence" value="ECO:0007669"/>
    <property type="project" value="TreeGrafter"/>
</dbReference>
<dbReference type="Pfam" id="PF01411">
    <property type="entry name" value="tRNA-synt_2c"/>
    <property type="match status" value="1"/>
</dbReference>
<dbReference type="InterPro" id="IPR018162">
    <property type="entry name" value="Ala-tRNA-ligase_IIc_anticod-bd"/>
</dbReference>
<evidence type="ECO:0000256" key="8">
    <source>
        <dbReference type="ARBA" id="ARBA00022917"/>
    </source>
</evidence>
<dbReference type="InterPro" id="IPR050058">
    <property type="entry name" value="Ala-tRNA_ligase"/>
</dbReference>
<keyword evidence="7" id="KW-0694">RNA-binding</keyword>
<evidence type="ECO:0000256" key="3">
    <source>
        <dbReference type="ARBA" id="ARBA00022555"/>
    </source>
</evidence>
<accession>A0AAN4ZCJ4</accession>
<dbReference type="PANTHER" id="PTHR11777:SF9">
    <property type="entry name" value="ALANINE--TRNA LIGASE, CYTOPLASMIC"/>
    <property type="match status" value="1"/>
</dbReference>
<dbReference type="InterPro" id="IPR018164">
    <property type="entry name" value="Ala-tRNA-synth_IIc_N"/>
</dbReference>
<proteinExistence type="inferred from homology"/>
<evidence type="ECO:0000256" key="6">
    <source>
        <dbReference type="ARBA" id="ARBA00022840"/>
    </source>
</evidence>
<keyword evidence="8" id="KW-0648">Protein biosynthesis</keyword>
<dbReference type="EC" id="6.1.1.7" evidence="2"/>
<evidence type="ECO:0000313" key="12">
    <source>
        <dbReference type="Proteomes" id="UP001328107"/>
    </source>
</evidence>
<organism evidence="11 12">
    <name type="scientific">Pristionchus mayeri</name>
    <dbReference type="NCBI Taxonomy" id="1317129"/>
    <lineage>
        <taxon>Eukaryota</taxon>
        <taxon>Metazoa</taxon>
        <taxon>Ecdysozoa</taxon>
        <taxon>Nematoda</taxon>
        <taxon>Chromadorea</taxon>
        <taxon>Rhabditida</taxon>
        <taxon>Rhabditina</taxon>
        <taxon>Diplogasteromorpha</taxon>
        <taxon>Diplogasteroidea</taxon>
        <taxon>Neodiplogasteridae</taxon>
        <taxon>Pristionchus</taxon>
    </lineage>
</organism>
<dbReference type="Gene3D" id="3.30.930.10">
    <property type="entry name" value="Bira Bifunctional Protein, Domain 2"/>
    <property type="match status" value="1"/>
</dbReference>
<reference evidence="12" key="1">
    <citation type="submission" date="2022-10" db="EMBL/GenBank/DDBJ databases">
        <title>Genome assembly of Pristionchus species.</title>
        <authorList>
            <person name="Yoshida K."/>
            <person name="Sommer R.J."/>
        </authorList>
    </citation>
    <scope>NUCLEOTIDE SEQUENCE [LARGE SCALE GENOMIC DNA]</scope>
    <source>
        <strain evidence="12">RS5460</strain>
    </source>
</reference>
<dbReference type="GO" id="GO:0006419">
    <property type="term" value="P:alanyl-tRNA aminoacylation"/>
    <property type="evidence" value="ECO:0007669"/>
    <property type="project" value="InterPro"/>
</dbReference>
<dbReference type="SUPFAM" id="SSF101353">
    <property type="entry name" value="Putative anticodon-binding domain of alanyl-tRNA synthetase (AlaRS)"/>
    <property type="match status" value="1"/>
</dbReference>
<dbReference type="PANTHER" id="PTHR11777">
    <property type="entry name" value="ALANYL-TRNA SYNTHETASE"/>
    <property type="match status" value="1"/>
</dbReference>
<evidence type="ECO:0000256" key="5">
    <source>
        <dbReference type="ARBA" id="ARBA00022741"/>
    </source>
</evidence>
<dbReference type="InterPro" id="IPR045864">
    <property type="entry name" value="aa-tRNA-synth_II/BPL/LPL"/>
</dbReference>
<evidence type="ECO:0000259" key="10">
    <source>
        <dbReference type="PROSITE" id="PS50860"/>
    </source>
</evidence>
<evidence type="ECO:0000256" key="2">
    <source>
        <dbReference type="ARBA" id="ARBA00013168"/>
    </source>
</evidence>
<keyword evidence="12" id="KW-1185">Reference proteome</keyword>
<dbReference type="PROSITE" id="PS50860">
    <property type="entry name" value="AA_TRNA_LIGASE_II_ALA"/>
    <property type="match status" value="1"/>
</dbReference>
<keyword evidence="4" id="KW-0436">Ligase</keyword>
<evidence type="ECO:0000256" key="9">
    <source>
        <dbReference type="ARBA" id="ARBA00023146"/>
    </source>
</evidence>
<dbReference type="EMBL" id="BTRK01000002">
    <property type="protein sequence ID" value="GMR35262.1"/>
    <property type="molecule type" value="Genomic_DNA"/>
</dbReference>
<dbReference type="GO" id="GO:0004813">
    <property type="term" value="F:alanine-tRNA ligase activity"/>
    <property type="evidence" value="ECO:0007669"/>
    <property type="project" value="UniProtKB-EC"/>
</dbReference>
<evidence type="ECO:0000256" key="4">
    <source>
        <dbReference type="ARBA" id="ARBA00022598"/>
    </source>
</evidence>
<dbReference type="GO" id="GO:0005524">
    <property type="term" value="F:ATP binding"/>
    <property type="evidence" value="ECO:0007669"/>
    <property type="project" value="UniProtKB-KW"/>
</dbReference>
<dbReference type="SUPFAM" id="SSF55681">
    <property type="entry name" value="Class II aaRS and biotin synthetases"/>
    <property type="match status" value="1"/>
</dbReference>
<protein>
    <recommendedName>
        <fullName evidence="2">alanine--tRNA ligase</fullName>
        <ecNumber evidence="2">6.1.1.7</ecNumber>
    </recommendedName>
</protein>
<dbReference type="AlphaFoldDB" id="A0AAN4ZCJ4"/>
<keyword evidence="3" id="KW-0820">tRNA-binding</keyword>
<dbReference type="Proteomes" id="UP001328107">
    <property type="component" value="Unassembled WGS sequence"/>
</dbReference>
<keyword evidence="6" id="KW-0067">ATP-binding</keyword>